<dbReference type="EMBL" id="BQKI01000084">
    <property type="protein sequence ID" value="GJN33045.1"/>
    <property type="molecule type" value="Genomic_DNA"/>
</dbReference>
<dbReference type="SUPFAM" id="SSF57889">
    <property type="entry name" value="Cysteine-rich domain"/>
    <property type="match status" value="1"/>
</dbReference>
<sequence length="324" mass="37293">MLLKTSYNNTSTHTCDIYRSKLAGLVGYHCTACNFDVHEVYATYFKETINFFAHPWHTLTLSRMPDSCVGWVCSLCREQCHIGSFVYRCIQCEFDAHPLCTLLPQTIHSPLHQDHVLHMVPESAGKYCSACHEENGRGGRREEGERGAIEEEDVDEKDGKGDDEEENEHRVGQEVDNEQQGGIEEEDASGHGRGEWRGGTKDDGHGDNCEQGEGDKEEEYGSGHKESREEDDDKHGEEEYVGGYEEWVRGDKDYEGREEEENRGEYIKCREGREQEYGYEEKRIVNKEKKKNKIMKKDVMNGNKEKKMLNKEREKKMGTDGEEE</sequence>
<evidence type="ECO:0000313" key="5">
    <source>
        <dbReference type="Proteomes" id="UP001054889"/>
    </source>
</evidence>
<evidence type="ECO:0000256" key="1">
    <source>
        <dbReference type="ARBA" id="ARBA00022737"/>
    </source>
</evidence>
<gene>
    <name evidence="4" type="primary">gb21602</name>
    <name evidence="4" type="ORF">PR202_gb21602</name>
</gene>
<name>A0AAV5FFM0_ELECO</name>
<dbReference type="PANTHER" id="PTHR47841:SF2">
    <property type="entry name" value="OS07G0609800 PROTEIN"/>
    <property type="match status" value="1"/>
</dbReference>
<feature type="domain" description="DC1" evidence="3">
    <location>
        <begin position="53"/>
        <end position="100"/>
    </location>
</feature>
<reference evidence="4" key="1">
    <citation type="journal article" date="2018" name="DNA Res.">
        <title>Multiple hybrid de novo genome assembly of finger millet, an orphan allotetraploid crop.</title>
        <authorList>
            <person name="Hatakeyama M."/>
            <person name="Aluri S."/>
            <person name="Balachadran M.T."/>
            <person name="Sivarajan S.R."/>
            <person name="Patrignani A."/>
            <person name="Gruter S."/>
            <person name="Poveda L."/>
            <person name="Shimizu-Inatsugi R."/>
            <person name="Baeten J."/>
            <person name="Francoijs K.J."/>
            <person name="Nataraja K.N."/>
            <person name="Reddy Y.A.N."/>
            <person name="Phadnis S."/>
            <person name="Ravikumar R.L."/>
            <person name="Schlapbach R."/>
            <person name="Sreeman S.M."/>
            <person name="Shimizu K.K."/>
        </authorList>
    </citation>
    <scope>NUCLEOTIDE SEQUENCE</scope>
</reference>
<evidence type="ECO:0000313" key="4">
    <source>
        <dbReference type="EMBL" id="GJN33045.1"/>
    </source>
</evidence>
<dbReference type="InterPro" id="IPR004146">
    <property type="entry name" value="DC1"/>
</dbReference>
<dbReference type="Pfam" id="PF03107">
    <property type="entry name" value="C1_2"/>
    <property type="match status" value="1"/>
</dbReference>
<feature type="compositionally biased region" description="Basic and acidic residues" evidence="2">
    <location>
        <begin position="246"/>
        <end position="255"/>
    </location>
</feature>
<keyword evidence="5" id="KW-1185">Reference proteome</keyword>
<accession>A0AAV5FFM0</accession>
<organism evidence="4 5">
    <name type="scientific">Eleusine coracana subsp. coracana</name>
    <dbReference type="NCBI Taxonomy" id="191504"/>
    <lineage>
        <taxon>Eukaryota</taxon>
        <taxon>Viridiplantae</taxon>
        <taxon>Streptophyta</taxon>
        <taxon>Embryophyta</taxon>
        <taxon>Tracheophyta</taxon>
        <taxon>Spermatophyta</taxon>
        <taxon>Magnoliopsida</taxon>
        <taxon>Liliopsida</taxon>
        <taxon>Poales</taxon>
        <taxon>Poaceae</taxon>
        <taxon>PACMAD clade</taxon>
        <taxon>Chloridoideae</taxon>
        <taxon>Cynodonteae</taxon>
        <taxon>Eleusininae</taxon>
        <taxon>Eleusine</taxon>
    </lineage>
</organism>
<feature type="compositionally biased region" description="Basic and acidic residues" evidence="2">
    <location>
        <begin position="295"/>
        <end position="324"/>
    </location>
</feature>
<evidence type="ECO:0000256" key="2">
    <source>
        <dbReference type="SAM" id="MobiDB-lite"/>
    </source>
</evidence>
<feature type="compositionally biased region" description="Basic and acidic residues" evidence="2">
    <location>
        <begin position="135"/>
        <end position="149"/>
    </location>
</feature>
<dbReference type="AlphaFoldDB" id="A0AAV5FFM0"/>
<feature type="compositionally biased region" description="Acidic residues" evidence="2">
    <location>
        <begin position="150"/>
        <end position="166"/>
    </location>
</feature>
<feature type="compositionally biased region" description="Basic and acidic residues" evidence="2">
    <location>
        <begin position="219"/>
        <end position="238"/>
    </location>
</feature>
<keyword evidence="1" id="KW-0677">Repeat</keyword>
<dbReference type="PANTHER" id="PTHR47841">
    <property type="entry name" value="DIACYLGLYCEROL KINASE THETA-LIKE-RELATED"/>
    <property type="match status" value="1"/>
</dbReference>
<dbReference type="InterPro" id="IPR046349">
    <property type="entry name" value="C1-like_sf"/>
</dbReference>
<feature type="region of interest" description="Disordered" evidence="2">
    <location>
        <begin position="135"/>
        <end position="263"/>
    </location>
</feature>
<evidence type="ECO:0000259" key="3">
    <source>
        <dbReference type="Pfam" id="PF03107"/>
    </source>
</evidence>
<reference evidence="4" key="2">
    <citation type="submission" date="2021-12" db="EMBL/GenBank/DDBJ databases">
        <title>Resequencing data analysis of finger millet.</title>
        <authorList>
            <person name="Hatakeyama M."/>
            <person name="Aluri S."/>
            <person name="Balachadran M.T."/>
            <person name="Sivarajan S.R."/>
            <person name="Poveda L."/>
            <person name="Shimizu-Inatsugi R."/>
            <person name="Schlapbach R."/>
            <person name="Sreeman S.M."/>
            <person name="Shimizu K.K."/>
        </authorList>
    </citation>
    <scope>NUCLEOTIDE SEQUENCE</scope>
</reference>
<feature type="compositionally biased region" description="Basic and acidic residues" evidence="2">
    <location>
        <begin position="188"/>
        <end position="208"/>
    </location>
</feature>
<feature type="region of interest" description="Disordered" evidence="2">
    <location>
        <begin position="290"/>
        <end position="324"/>
    </location>
</feature>
<comment type="caution">
    <text evidence="4">The sequence shown here is derived from an EMBL/GenBank/DDBJ whole genome shotgun (WGS) entry which is preliminary data.</text>
</comment>
<dbReference type="Proteomes" id="UP001054889">
    <property type="component" value="Unassembled WGS sequence"/>
</dbReference>
<proteinExistence type="predicted"/>
<protein>
    <recommendedName>
        <fullName evidence="3">DC1 domain-containing protein</fullName>
    </recommendedName>
</protein>